<evidence type="ECO:0000256" key="1">
    <source>
        <dbReference type="SAM" id="Phobius"/>
    </source>
</evidence>
<dbReference type="EMBL" id="CP018154">
    <property type="protein sequence ID" value="APG62302.1"/>
    <property type="molecule type" value="Genomic_DNA"/>
</dbReference>
<feature type="transmembrane region" description="Helical" evidence="1">
    <location>
        <begin position="183"/>
        <end position="205"/>
    </location>
</feature>
<keyword evidence="3" id="KW-1185">Reference proteome</keyword>
<dbReference type="InterPro" id="IPR009495">
    <property type="entry name" value="NrsF"/>
</dbReference>
<dbReference type="KEGG" id="sphl:LPB140_05200"/>
<keyword evidence="1" id="KW-1133">Transmembrane helix</keyword>
<keyword evidence="1" id="KW-0812">Transmembrane</keyword>
<gene>
    <name evidence="2" type="ORF">LPB140_05200</name>
</gene>
<feature type="transmembrane region" description="Helical" evidence="1">
    <location>
        <begin position="25"/>
        <end position="46"/>
    </location>
</feature>
<organism evidence="2 3">
    <name type="scientific">Sphingorhabdus lutea</name>
    <dbReference type="NCBI Taxonomy" id="1913578"/>
    <lineage>
        <taxon>Bacteria</taxon>
        <taxon>Pseudomonadati</taxon>
        <taxon>Pseudomonadota</taxon>
        <taxon>Alphaproteobacteria</taxon>
        <taxon>Sphingomonadales</taxon>
        <taxon>Sphingomonadaceae</taxon>
        <taxon>Sphingorhabdus</taxon>
    </lineage>
</organism>
<feature type="transmembrane region" description="Helical" evidence="1">
    <location>
        <begin position="124"/>
        <end position="146"/>
    </location>
</feature>
<feature type="transmembrane region" description="Helical" evidence="1">
    <location>
        <begin position="158"/>
        <end position="177"/>
    </location>
</feature>
<dbReference type="RefSeq" id="WP_072558953.1">
    <property type="nucleotide sequence ID" value="NZ_CP018154.1"/>
</dbReference>
<keyword evidence="1" id="KW-0472">Membrane</keyword>
<evidence type="ECO:0000313" key="2">
    <source>
        <dbReference type="EMBL" id="APG62302.1"/>
    </source>
</evidence>
<name>A0A1L3JB00_9SPHN</name>
<dbReference type="Pfam" id="PF06532">
    <property type="entry name" value="NrsF"/>
    <property type="match status" value="1"/>
</dbReference>
<dbReference type="Proteomes" id="UP000242561">
    <property type="component" value="Chromosome"/>
</dbReference>
<feature type="transmembrane region" description="Helical" evidence="1">
    <location>
        <begin position="92"/>
        <end position="112"/>
    </location>
</feature>
<proteinExistence type="predicted"/>
<feature type="transmembrane region" description="Helical" evidence="1">
    <location>
        <begin position="58"/>
        <end position="80"/>
    </location>
</feature>
<sequence length="211" mass="22165">MNEFNFIDNLVDDLRPVKRLSRRTGFAIISIVVILAMAAIIFGTGMRGDLAAGQPAPMFLLRSGMLILLGGVTAHALLAMASPSVGRHNNGWVIALGAAALFPIVGLVLAVINGPGVAASMAQYGAECLQLSLISALAISVPMVLHLRKGAPTSPERAGWLTGIAAGGFGGFAYNLHCPFNDITYIGLYYGLAVTISAILGRIIVPRLIRW</sequence>
<dbReference type="AlphaFoldDB" id="A0A1L3JB00"/>
<protein>
    <recommendedName>
        <fullName evidence="4">DUF1109 domain-containing protein</fullName>
    </recommendedName>
</protein>
<dbReference type="STRING" id="1913578.LPB140_05200"/>
<reference evidence="2 3" key="1">
    <citation type="submission" date="2016-11" db="EMBL/GenBank/DDBJ databases">
        <title>Sphingorhabdus sp. LPB0140, isolated from marine environment.</title>
        <authorList>
            <person name="Kim E."/>
            <person name="Yi H."/>
        </authorList>
    </citation>
    <scope>NUCLEOTIDE SEQUENCE [LARGE SCALE GENOMIC DNA]</scope>
    <source>
        <strain evidence="2 3">LPB0140</strain>
    </source>
</reference>
<accession>A0A1L3JB00</accession>
<evidence type="ECO:0008006" key="4">
    <source>
        <dbReference type="Google" id="ProtNLM"/>
    </source>
</evidence>
<evidence type="ECO:0000313" key="3">
    <source>
        <dbReference type="Proteomes" id="UP000242561"/>
    </source>
</evidence>